<dbReference type="OrthoDB" id="1655118at2"/>
<dbReference type="SUPFAM" id="SSF50974">
    <property type="entry name" value="Nitrous oxide reductase, N-terminal domain"/>
    <property type="match status" value="1"/>
</dbReference>
<proteinExistence type="predicted"/>
<dbReference type="AlphaFoldDB" id="A0A0R2EY45"/>
<name>A0A0R2EY45_9LACO</name>
<dbReference type="InterPro" id="IPR011045">
    <property type="entry name" value="N2O_reductase_N"/>
</dbReference>
<dbReference type="PATRIC" id="fig|1423730.4.peg.2428"/>
<accession>A0A0R2EY45</accession>
<protein>
    <submittedName>
        <fullName evidence="2">Uncharacterized protein</fullName>
    </submittedName>
</protein>
<dbReference type="STRING" id="1423730.FC75_GL002340"/>
<keyword evidence="3" id="KW-1185">Reference proteome</keyword>
<dbReference type="EMBL" id="AYZJ01000054">
    <property type="protein sequence ID" value="KRN21327.1"/>
    <property type="molecule type" value="Genomic_DNA"/>
</dbReference>
<dbReference type="Proteomes" id="UP000050865">
    <property type="component" value="Unassembled WGS sequence"/>
</dbReference>
<keyword evidence="1" id="KW-0812">Transmembrane</keyword>
<sequence>MQHQKRWLTLSAVCVAVLAVIGWYAYGQRQRGLIDGTSTTAALTSQKQFYQQFTKQYPALKPALDHDAKPDTYVIPGLGQTKSLTTGVKGQVGISKTMDPQGLTVTPKYVVISAYSRDNQYDSVLYFLSKRSGRFVKQMVLPNASHVGGLAYDPVSKRLWVTTETAQNTASLSAYDAKTWQQANFAHGHHASQFDQVVSLNRVKRASFLTYHNNALYVGFFDQSTQGSFVALPLTEQGMPDVANRRRVELRGANHPGSYTTSKRLQGVTFYHGEILFSQSFGPNSSSILAFDNDGQRTWLDFDGDDTLKTVKLPPYLEQIYADGEDLYVLFESGSARYRKAKLGLHADRVVKLDLGNLMK</sequence>
<gene>
    <name evidence="2" type="ORF">FC75_GL002340</name>
</gene>
<reference evidence="2 3" key="1">
    <citation type="journal article" date="2015" name="Genome Announc.">
        <title>Expanding the biotechnology potential of lactobacilli through comparative genomics of 213 strains and associated genera.</title>
        <authorList>
            <person name="Sun Z."/>
            <person name="Harris H.M."/>
            <person name="McCann A."/>
            <person name="Guo C."/>
            <person name="Argimon S."/>
            <person name="Zhang W."/>
            <person name="Yang X."/>
            <person name="Jeffery I.B."/>
            <person name="Cooney J.C."/>
            <person name="Kagawa T.F."/>
            <person name="Liu W."/>
            <person name="Song Y."/>
            <person name="Salvetti E."/>
            <person name="Wrobel A."/>
            <person name="Rasinkangas P."/>
            <person name="Parkhill J."/>
            <person name="Rea M.C."/>
            <person name="O'Sullivan O."/>
            <person name="Ritari J."/>
            <person name="Douillard F.P."/>
            <person name="Paul Ross R."/>
            <person name="Yang R."/>
            <person name="Briner A.E."/>
            <person name="Felis G.E."/>
            <person name="de Vos W.M."/>
            <person name="Barrangou R."/>
            <person name="Klaenhammer T.R."/>
            <person name="Caufield P.W."/>
            <person name="Cui Y."/>
            <person name="Zhang H."/>
            <person name="O'Toole P.W."/>
        </authorList>
    </citation>
    <scope>NUCLEOTIDE SEQUENCE [LARGE SCALE GENOMIC DNA]</scope>
    <source>
        <strain evidence="2 3">DSM 22697</strain>
    </source>
</reference>
<feature type="transmembrane region" description="Helical" evidence="1">
    <location>
        <begin position="7"/>
        <end position="26"/>
    </location>
</feature>
<organism evidence="2 3">
    <name type="scientific">Lacticaseibacillus camelliae DSM 22697 = JCM 13995</name>
    <dbReference type="NCBI Taxonomy" id="1423730"/>
    <lineage>
        <taxon>Bacteria</taxon>
        <taxon>Bacillati</taxon>
        <taxon>Bacillota</taxon>
        <taxon>Bacilli</taxon>
        <taxon>Lactobacillales</taxon>
        <taxon>Lactobacillaceae</taxon>
        <taxon>Lacticaseibacillus</taxon>
    </lineage>
</organism>
<evidence type="ECO:0000313" key="3">
    <source>
        <dbReference type="Proteomes" id="UP000050865"/>
    </source>
</evidence>
<dbReference type="RefSeq" id="WP_054664343.1">
    <property type="nucleotide sequence ID" value="NZ_AYZJ01000054.1"/>
</dbReference>
<evidence type="ECO:0000256" key="1">
    <source>
        <dbReference type="SAM" id="Phobius"/>
    </source>
</evidence>
<comment type="caution">
    <text evidence="2">The sequence shown here is derived from an EMBL/GenBank/DDBJ whole genome shotgun (WGS) entry which is preliminary data.</text>
</comment>
<evidence type="ECO:0000313" key="2">
    <source>
        <dbReference type="EMBL" id="KRN21327.1"/>
    </source>
</evidence>
<keyword evidence="1" id="KW-1133">Transmembrane helix</keyword>
<keyword evidence="1" id="KW-0472">Membrane</keyword>